<evidence type="ECO:0000259" key="6">
    <source>
        <dbReference type="Pfam" id="PF00501"/>
    </source>
</evidence>
<name>A3U1E8_PSEBH</name>
<keyword evidence="9" id="KW-1185">Reference proteome</keyword>
<dbReference type="PROSITE" id="PS00455">
    <property type="entry name" value="AMP_BINDING"/>
    <property type="match status" value="1"/>
</dbReference>
<evidence type="ECO:0000256" key="5">
    <source>
        <dbReference type="ARBA" id="ARBA00067668"/>
    </source>
</evidence>
<dbReference type="HOGENOM" id="CLU_000022_59_0_5"/>
<dbReference type="PANTHER" id="PTHR43767:SF7">
    <property type="entry name" value="MEDIUM_LONG-CHAIN-FATTY-ACID--COA LIGASE FADD8"/>
    <property type="match status" value="1"/>
</dbReference>
<dbReference type="InterPro" id="IPR045851">
    <property type="entry name" value="AMP-bd_C_sf"/>
</dbReference>
<proteinExistence type="inferred from homology"/>
<dbReference type="FunFam" id="3.30.300.30:FF:000008">
    <property type="entry name" value="2,3-dihydroxybenzoate-AMP ligase"/>
    <property type="match status" value="1"/>
</dbReference>
<dbReference type="InterPro" id="IPR000873">
    <property type="entry name" value="AMP-dep_synth/lig_dom"/>
</dbReference>
<sequence length="526" mass="58285">MQTEELIRRARAQQLGDLLRRSAARVPNRNALTFRDRTDTFAELDTAVNRAAHALAAEGVGKGDRVALFSHNNRTFVVVRFALARLGAVTTPVNFMLSAPDVAYILDHSGAKLIIAEDALCPVADAAMKETGQELPRFFIPHEGTPEPDGWRPVSELLEHPDDSALWVDVDAEDPIQMMYTSGTESRPKGALLTSGSLYSHYATCIADGEMREDMVTLHCLPLFHCAQLDCFLTPALYLGAVSILHEKADPAAMLEAIETHGVTQLFCPPTVWIALLRHPDFDTRDLSSLQLGYYGASIMPTAIIEELLTRLPNIRLFNFYGQTEMAPNATILKPHDQLRKLGSAGRPGLNVETRVVDDDDNPVPVGEVGEIVHRSPQLITEYYRNPEKTAEAFRNGWFHSGDLGRFDEEGYLYVVDRKKDMIKSGGENVASREVEEAIFRHPDVAEVAVFGIPHPTWIEAVTAVVVPRAGADLTVEVLNDYCRDTLSHFKAPKHIELAQELPKNASGKILKRLLRDEFAEVFSGT</sequence>
<dbReference type="RefSeq" id="WP_009804129.1">
    <property type="nucleotide sequence ID" value="NZ_AAMO01000009.1"/>
</dbReference>
<evidence type="ECO:0000313" key="9">
    <source>
        <dbReference type="Proteomes" id="UP000004318"/>
    </source>
</evidence>
<dbReference type="Proteomes" id="UP000004318">
    <property type="component" value="Unassembled WGS sequence"/>
</dbReference>
<feature type="domain" description="AMP-dependent synthetase/ligase" evidence="6">
    <location>
        <begin position="19"/>
        <end position="384"/>
    </location>
</feature>
<evidence type="ECO:0000259" key="7">
    <source>
        <dbReference type="Pfam" id="PF13193"/>
    </source>
</evidence>
<keyword evidence="8" id="KW-0808">Transferase</keyword>
<dbReference type="InterPro" id="IPR042099">
    <property type="entry name" value="ANL_N_sf"/>
</dbReference>
<evidence type="ECO:0000256" key="4">
    <source>
        <dbReference type="ARBA" id="ARBA00066616"/>
    </source>
</evidence>
<dbReference type="AlphaFoldDB" id="A3U1E8"/>
<dbReference type="InterPro" id="IPR025110">
    <property type="entry name" value="AMP-bd_C"/>
</dbReference>
<dbReference type="InterPro" id="IPR020845">
    <property type="entry name" value="AMP-binding_CS"/>
</dbReference>
<evidence type="ECO:0000256" key="1">
    <source>
        <dbReference type="ARBA" id="ARBA00006432"/>
    </source>
</evidence>
<dbReference type="STRING" id="252305.OB2597_20941"/>
<dbReference type="SUPFAM" id="SSF56801">
    <property type="entry name" value="Acetyl-CoA synthetase-like"/>
    <property type="match status" value="1"/>
</dbReference>
<accession>A3U1E8</accession>
<dbReference type="PANTHER" id="PTHR43767">
    <property type="entry name" value="LONG-CHAIN-FATTY-ACID--COA LIGASE"/>
    <property type="match status" value="1"/>
</dbReference>
<dbReference type="InterPro" id="IPR050237">
    <property type="entry name" value="ATP-dep_AMP-bd_enzyme"/>
</dbReference>
<protein>
    <recommendedName>
        <fullName evidence="5">3-methylmercaptopropionyl-CoA ligase</fullName>
        <ecNumber evidence="4">6.2.1.44</ecNumber>
    </recommendedName>
</protein>
<comment type="catalytic activity">
    <reaction evidence="3">
        <text>3-(methylsulfanyl)propanoate + ATP + CoA = 3-(methylsulfanyl)propanoyl-CoA + AMP + diphosphate</text>
        <dbReference type="Rhea" id="RHEA:43052"/>
        <dbReference type="ChEBI" id="CHEBI:30616"/>
        <dbReference type="ChEBI" id="CHEBI:33019"/>
        <dbReference type="ChEBI" id="CHEBI:49016"/>
        <dbReference type="ChEBI" id="CHEBI:57287"/>
        <dbReference type="ChEBI" id="CHEBI:82815"/>
        <dbReference type="ChEBI" id="CHEBI:456215"/>
        <dbReference type="EC" id="6.2.1.44"/>
    </reaction>
    <physiologicalReaction direction="left-to-right" evidence="3">
        <dbReference type="Rhea" id="RHEA:43053"/>
    </physiologicalReaction>
</comment>
<reference evidence="8 9" key="1">
    <citation type="journal article" date="2010" name="J. Bacteriol.">
        <title>Genome sequences of Oceanicola granulosus HTCC2516(T) and Oceanicola batsensis HTCC2597(TDelta).</title>
        <authorList>
            <person name="Thrash J.C."/>
            <person name="Cho J.C."/>
            <person name="Vergin K.L."/>
            <person name="Giovannoni S.J."/>
        </authorList>
    </citation>
    <scope>NUCLEOTIDE SEQUENCE [LARGE SCALE GENOMIC DNA]</scope>
    <source>
        <strain evidence="9">ATCC BAA-863 / DSM 15984 / KCTC 12145 / HTCC2597</strain>
    </source>
</reference>
<dbReference type="Gene3D" id="3.40.50.12780">
    <property type="entry name" value="N-terminal domain of ligase-like"/>
    <property type="match status" value="1"/>
</dbReference>
<evidence type="ECO:0000256" key="2">
    <source>
        <dbReference type="ARBA" id="ARBA00022598"/>
    </source>
</evidence>
<dbReference type="EC" id="6.2.1.44" evidence="4"/>
<dbReference type="Gene3D" id="3.30.300.30">
    <property type="match status" value="1"/>
</dbReference>
<keyword evidence="2" id="KW-0436">Ligase</keyword>
<evidence type="ECO:0000313" key="8">
    <source>
        <dbReference type="EMBL" id="EAQ02131.1"/>
    </source>
</evidence>
<dbReference type="GO" id="GO:0016877">
    <property type="term" value="F:ligase activity, forming carbon-sulfur bonds"/>
    <property type="evidence" value="ECO:0007669"/>
    <property type="project" value="UniProtKB-ARBA"/>
</dbReference>
<dbReference type="GO" id="GO:0016746">
    <property type="term" value="F:acyltransferase activity"/>
    <property type="evidence" value="ECO:0007669"/>
    <property type="project" value="UniProtKB-KW"/>
</dbReference>
<feature type="domain" description="AMP-binding enzyme C-terminal" evidence="7">
    <location>
        <begin position="434"/>
        <end position="509"/>
    </location>
</feature>
<keyword evidence="8" id="KW-0012">Acyltransferase</keyword>
<dbReference type="CDD" id="cd17631">
    <property type="entry name" value="FACL_FadD13-like"/>
    <property type="match status" value="1"/>
</dbReference>
<dbReference type="Pfam" id="PF13193">
    <property type="entry name" value="AMP-binding_C"/>
    <property type="match status" value="1"/>
</dbReference>
<gene>
    <name evidence="8" type="ORF">OB2597_20941</name>
</gene>
<dbReference type="NCBIfam" id="NF004837">
    <property type="entry name" value="PRK06187.1"/>
    <property type="match status" value="1"/>
</dbReference>
<dbReference type="OrthoDB" id="9803968at2"/>
<dbReference type="NCBIfam" id="NF006182">
    <property type="entry name" value="PRK08316.1"/>
    <property type="match status" value="1"/>
</dbReference>
<evidence type="ECO:0000256" key="3">
    <source>
        <dbReference type="ARBA" id="ARBA00051915"/>
    </source>
</evidence>
<dbReference type="EMBL" id="AAMO01000009">
    <property type="protein sequence ID" value="EAQ02131.1"/>
    <property type="molecule type" value="Genomic_DNA"/>
</dbReference>
<dbReference type="Pfam" id="PF00501">
    <property type="entry name" value="AMP-binding"/>
    <property type="match status" value="1"/>
</dbReference>
<comment type="caution">
    <text evidence="8">The sequence shown here is derived from an EMBL/GenBank/DDBJ whole genome shotgun (WGS) entry which is preliminary data.</text>
</comment>
<organism evidence="8 9">
    <name type="scientific">Pseudooceanicola batsensis (strain ATCC BAA-863 / DSM 15984 / KCTC 12145 / HTCC2597)</name>
    <name type="common">Oceanicola batsensis</name>
    <dbReference type="NCBI Taxonomy" id="252305"/>
    <lineage>
        <taxon>Bacteria</taxon>
        <taxon>Pseudomonadati</taxon>
        <taxon>Pseudomonadota</taxon>
        <taxon>Alphaproteobacteria</taxon>
        <taxon>Rhodobacterales</taxon>
        <taxon>Paracoccaceae</taxon>
        <taxon>Pseudooceanicola</taxon>
    </lineage>
</organism>
<comment type="similarity">
    <text evidence="1">Belongs to the ATP-dependent AMP-binding enzyme family.</text>
</comment>